<evidence type="ECO:0000313" key="19">
    <source>
        <dbReference type="Proteomes" id="UP000075635"/>
    </source>
</evidence>
<comment type="pathway">
    <text evidence="12">Steroid metabolism; cholesterol degradation.</text>
</comment>
<gene>
    <name evidence="18" type="ORF">BE17_40555</name>
</gene>
<keyword evidence="9" id="KW-0753">Steroid metabolism</keyword>
<dbReference type="EMBL" id="JEMB01000766">
    <property type="protein sequence ID" value="KYF94023.1"/>
    <property type="molecule type" value="Genomic_DNA"/>
</dbReference>
<feature type="domain" description="Glucose-methanol-choline oxidoreductase C-terminal" evidence="17">
    <location>
        <begin position="464"/>
        <end position="517"/>
    </location>
</feature>
<dbReference type="InterPro" id="IPR036188">
    <property type="entry name" value="FAD/NAD-bd_sf"/>
</dbReference>
<evidence type="ECO:0000256" key="9">
    <source>
        <dbReference type="ARBA" id="ARBA00023221"/>
    </source>
</evidence>
<evidence type="ECO:0000256" key="3">
    <source>
        <dbReference type="ARBA" id="ARBA00022548"/>
    </source>
</evidence>
<dbReference type="PANTHER" id="PTHR47470:SF1">
    <property type="entry name" value="FAD-DEPENDENT OXIDOREDUCTASE 2 FAD BINDING DOMAIN-CONTAINING PROTEIN"/>
    <property type="match status" value="1"/>
</dbReference>
<comment type="caution">
    <text evidence="18">The sequence shown here is derived from an EMBL/GenBank/DDBJ whole genome shotgun (WGS) entry which is preliminary data.</text>
</comment>
<evidence type="ECO:0000256" key="5">
    <source>
        <dbReference type="ARBA" id="ARBA00022827"/>
    </source>
</evidence>
<evidence type="ECO:0000256" key="1">
    <source>
        <dbReference type="ARBA" id="ARBA00001974"/>
    </source>
</evidence>
<protein>
    <recommendedName>
        <fullName evidence="14">Cholesterol oxidase</fullName>
        <ecNumber evidence="13">1.1.3.6</ecNumber>
        <ecNumber evidence="11">5.3.3.1</ecNumber>
    </recommendedName>
    <alternativeName>
        <fullName evidence="15">Cholesterol isomerase</fullName>
    </alternativeName>
</protein>
<keyword evidence="3" id="KW-0153">Cholesterol metabolism</keyword>
<feature type="domain" description="FAD dependent oxidoreductase" evidence="16">
    <location>
        <begin position="6"/>
        <end position="53"/>
    </location>
</feature>
<evidence type="ECO:0000256" key="12">
    <source>
        <dbReference type="ARBA" id="ARBA00049645"/>
    </source>
</evidence>
<keyword evidence="7" id="KW-0443">Lipid metabolism</keyword>
<dbReference type="GO" id="GO:0016995">
    <property type="term" value="F:cholesterol oxidase activity"/>
    <property type="evidence" value="ECO:0007669"/>
    <property type="project" value="UniProtKB-EC"/>
</dbReference>
<organism evidence="18 19">
    <name type="scientific">Sorangium cellulosum</name>
    <name type="common">Polyangium cellulosum</name>
    <dbReference type="NCBI Taxonomy" id="56"/>
    <lineage>
        <taxon>Bacteria</taxon>
        <taxon>Pseudomonadati</taxon>
        <taxon>Myxococcota</taxon>
        <taxon>Polyangia</taxon>
        <taxon>Polyangiales</taxon>
        <taxon>Polyangiaceae</taxon>
        <taxon>Sorangium</taxon>
    </lineage>
</organism>
<dbReference type="GO" id="GO:0008203">
    <property type="term" value="P:cholesterol metabolic process"/>
    <property type="evidence" value="ECO:0007669"/>
    <property type="project" value="UniProtKB-KW"/>
</dbReference>
<dbReference type="InterPro" id="IPR052542">
    <property type="entry name" value="Cholesterol_Oxidase"/>
</dbReference>
<accession>A0A150SNI8</accession>
<dbReference type="InterPro" id="IPR007867">
    <property type="entry name" value="GMC_OxRtase_C"/>
</dbReference>
<evidence type="ECO:0000313" key="18">
    <source>
        <dbReference type="EMBL" id="KYF94023.1"/>
    </source>
</evidence>
<reference evidence="18 19" key="1">
    <citation type="submission" date="2014-02" db="EMBL/GenBank/DDBJ databases">
        <title>The small core and large imbalanced accessory genome model reveals a collaborative survival strategy of Sorangium cellulosum strains in nature.</title>
        <authorList>
            <person name="Han K."/>
            <person name="Peng R."/>
            <person name="Blom J."/>
            <person name="Li Y.-Z."/>
        </authorList>
    </citation>
    <scope>NUCLEOTIDE SEQUENCE [LARGE SCALE GENOMIC DNA]</scope>
    <source>
        <strain evidence="18 19">So0011-07</strain>
    </source>
</reference>
<name>A0A150SNI8_SORCE</name>
<dbReference type="Gene3D" id="3.30.410.10">
    <property type="entry name" value="Cholesterol Oxidase, domain 2"/>
    <property type="match status" value="1"/>
</dbReference>
<dbReference type="Proteomes" id="UP000075635">
    <property type="component" value="Unassembled WGS sequence"/>
</dbReference>
<evidence type="ECO:0000256" key="14">
    <source>
        <dbReference type="ARBA" id="ARBA00049744"/>
    </source>
</evidence>
<dbReference type="Pfam" id="PF01266">
    <property type="entry name" value="DAO"/>
    <property type="match status" value="1"/>
</dbReference>
<keyword evidence="5" id="KW-0274">FAD</keyword>
<dbReference type="InterPro" id="IPR006076">
    <property type="entry name" value="FAD-dep_OxRdtase"/>
</dbReference>
<proteinExistence type="inferred from homology"/>
<keyword evidence="10" id="KW-0413">Isomerase</keyword>
<evidence type="ECO:0000256" key="6">
    <source>
        <dbReference type="ARBA" id="ARBA00023002"/>
    </source>
</evidence>
<evidence type="ECO:0000256" key="7">
    <source>
        <dbReference type="ARBA" id="ARBA00023098"/>
    </source>
</evidence>
<dbReference type="EC" id="1.1.3.6" evidence="13"/>
<dbReference type="PANTHER" id="PTHR47470">
    <property type="entry name" value="CHOLESTEROL OXIDASE"/>
    <property type="match status" value="1"/>
</dbReference>
<keyword evidence="6" id="KW-0560">Oxidoreductase</keyword>
<dbReference type="AlphaFoldDB" id="A0A150SNI8"/>
<evidence type="ECO:0000256" key="4">
    <source>
        <dbReference type="ARBA" id="ARBA00022630"/>
    </source>
</evidence>
<dbReference type="PRINTS" id="PR00411">
    <property type="entry name" value="PNDRDTASEI"/>
</dbReference>
<dbReference type="GO" id="GO:0004769">
    <property type="term" value="F:steroid Delta-isomerase activity"/>
    <property type="evidence" value="ECO:0007669"/>
    <property type="project" value="UniProtKB-EC"/>
</dbReference>
<evidence type="ECO:0000256" key="10">
    <source>
        <dbReference type="ARBA" id="ARBA00023235"/>
    </source>
</evidence>
<dbReference type="Gene3D" id="3.50.50.60">
    <property type="entry name" value="FAD/NAD(P)-binding domain"/>
    <property type="match status" value="1"/>
</dbReference>
<evidence type="ECO:0000256" key="15">
    <source>
        <dbReference type="ARBA" id="ARBA00049778"/>
    </source>
</evidence>
<evidence type="ECO:0000256" key="8">
    <source>
        <dbReference type="ARBA" id="ARBA00023166"/>
    </source>
</evidence>
<evidence type="ECO:0000259" key="16">
    <source>
        <dbReference type="Pfam" id="PF01266"/>
    </source>
</evidence>
<sequence length="535" mass="59402">MVDRFDVIVIGSGFGGAITAARLAEGGARVLVLERGRRWTASQHPRGPTDAWLYQQNSPAKHNGWLDLRFFPRMIVAQGAGVGGGSLCYSAVLLEARPQLFDAGWPPEITYEELQPYYAKVRGMLSVRPIPSRQLTARARLLQKAAAKLGYSDRFTRVPLGITFDKHWNYDRDDPLGRQHSRSFVNQQGERQGTCVHLGNCDIGCDVRAKNTLDLNYIPLAERHGAEVRPLHIVRRIEPDGSGYRVSFERVDGERLISGSVRAEVVVLAAGSLGTTELLLRCRDEHRTLPNISRQLGKHWSPNANFLTPALYPHGDQVKQGIGPTITSALDFMDGSVNGERFYIQDDGIPNMVLNAVRAKLASPALRPVAWLLERQLRRGLDEWNPTRNVMFWLGQGIDAADGELRLRPRFAKWWEQELDLKWRVDKSEELASTILKMQERLSEATGGQLHVPLFWRLLRGMISVHPLGGCGMGRSRTEGVVDHAGRVFGYKNLFVVDGAILPGAIGCNPSMTIGALSERIADLLLCDRGAGAAR</sequence>
<keyword evidence="4" id="KW-0285">Flavoprotein</keyword>
<keyword evidence="8" id="KW-1207">Sterol metabolism</keyword>
<evidence type="ECO:0000259" key="17">
    <source>
        <dbReference type="Pfam" id="PF05199"/>
    </source>
</evidence>
<comment type="similarity">
    <text evidence="2">Belongs to the GMC oxidoreductase family.</text>
</comment>
<dbReference type="Pfam" id="PF05199">
    <property type="entry name" value="GMC_oxred_C"/>
    <property type="match status" value="1"/>
</dbReference>
<evidence type="ECO:0000256" key="13">
    <source>
        <dbReference type="ARBA" id="ARBA00049723"/>
    </source>
</evidence>
<comment type="cofactor">
    <cofactor evidence="1">
        <name>FAD</name>
        <dbReference type="ChEBI" id="CHEBI:57692"/>
    </cofactor>
</comment>
<evidence type="ECO:0000256" key="11">
    <source>
        <dbReference type="ARBA" id="ARBA00038856"/>
    </source>
</evidence>
<dbReference type="SUPFAM" id="SSF51905">
    <property type="entry name" value="FAD/NAD(P)-binding domain"/>
    <property type="match status" value="1"/>
</dbReference>
<evidence type="ECO:0000256" key="2">
    <source>
        <dbReference type="ARBA" id="ARBA00010790"/>
    </source>
</evidence>
<dbReference type="EC" id="5.3.3.1" evidence="11"/>